<gene>
    <name evidence="2" type="ORF">KL86DYS2_12396</name>
</gene>
<keyword evidence="1" id="KW-1133">Transmembrane helix</keyword>
<sequence>MIVLPFVLALMYILTSFIVKKNPRLIAGYEQLLNSANGEWKLKKACNILFYNLIICAVPTIILGYLGYFLDWKILFISALILPLVIALIISVNRINKL</sequence>
<protein>
    <recommendedName>
        <fullName evidence="3">DUF3784 domain-containing protein</fullName>
    </recommendedName>
</protein>
<feature type="transmembrane region" description="Helical" evidence="1">
    <location>
        <begin position="74"/>
        <end position="92"/>
    </location>
</feature>
<keyword evidence="1" id="KW-0472">Membrane</keyword>
<reference evidence="2" key="1">
    <citation type="submission" date="2016-04" db="EMBL/GenBank/DDBJ databases">
        <authorList>
            <person name="Evans L.H."/>
            <person name="Alamgir A."/>
            <person name="Owens N."/>
            <person name="Weber N.D."/>
            <person name="Virtaneva K."/>
            <person name="Barbian K."/>
            <person name="Babar A."/>
            <person name="Rosenke K."/>
        </authorList>
    </citation>
    <scope>NUCLEOTIDE SEQUENCE</scope>
    <source>
        <strain evidence="2">86-2</strain>
    </source>
</reference>
<dbReference type="EMBL" id="FLUL01000001">
    <property type="protein sequence ID" value="SBW03211.1"/>
    <property type="molecule type" value="Genomic_DNA"/>
</dbReference>
<evidence type="ECO:0008006" key="3">
    <source>
        <dbReference type="Google" id="ProtNLM"/>
    </source>
</evidence>
<dbReference type="RefSeq" id="WP_296950010.1">
    <property type="nucleotide sequence ID" value="NZ_LT599021.1"/>
</dbReference>
<feature type="transmembrane region" description="Helical" evidence="1">
    <location>
        <begin position="6"/>
        <end position="27"/>
    </location>
</feature>
<dbReference type="InterPro" id="IPR017259">
    <property type="entry name" value="UCP037672"/>
</dbReference>
<feature type="transmembrane region" description="Helical" evidence="1">
    <location>
        <begin position="48"/>
        <end position="68"/>
    </location>
</feature>
<keyword evidence="1" id="KW-0812">Transmembrane</keyword>
<dbReference type="AlphaFoldDB" id="A0A212JUT2"/>
<evidence type="ECO:0000313" key="2">
    <source>
        <dbReference type="EMBL" id="SBW03211.1"/>
    </source>
</evidence>
<organism evidence="2">
    <name type="scientific">uncultured Dysgonomonas sp</name>
    <dbReference type="NCBI Taxonomy" id="206096"/>
    <lineage>
        <taxon>Bacteria</taxon>
        <taxon>Pseudomonadati</taxon>
        <taxon>Bacteroidota</taxon>
        <taxon>Bacteroidia</taxon>
        <taxon>Bacteroidales</taxon>
        <taxon>Dysgonomonadaceae</taxon>
        <taxon>Dysgonomonas</taxon>
        <taxon>environmental samples</taxon>
    </lineage>
</organism>
<accession>A0A212JUT2</accession>
<proteinExistence type="predicted"/>
<evidence type="ECO:0000256" key="1">
    <source>
        <dbReference type="SAM" id="Phobius"/>
    </source>
</evidence>
<dbReference type="Pfam" id="PF12650">
    <property type="entry name" value="DUF3784"/>
    <property type="match status" value="1"/>
</dbReference>
<name>A0A212JUT2_9BACT</name>